<proteinExistence type="predicted"/>
<comment type="caution">
    <text evidence="1">The sequence shown here is derived from an EMBL/GenBank/DDBJ whole genome shotgun (WGS) entry which is preliminary data.</text>
</comment>
<name>A0A6A4SAJ2_SCOMX</name>
<accession>A0A6A4SAJ2</accession>
<protein>
    <submittedName>
        <fullName evidence="1">Uncharacterized protein</fullName>
    </submittedName>
</protein>
<dbReference type="AlphaFoldDB" id="A0A6A4SAJ2"/>
<evidence type="ECO:0000313" key="2">
    <source>
        <dbReference type="Proteomes" id="UP000438429"/>
    </source>
</evidence>
<organism evidence="1 2">
    <name type="scientific">Scophthalmus maximus</name>
    <name type="common">Turbot</name>
    <name type="synonym">Psetta maxima</name>
    <dbReference type="NCBI Taxonomy" id="52904"/>
    <lineage>
        <taxon>Eukaryota</taxon>
        <taxon>Metazoa</taxon>
        <taxon>Chordata</taxon>
        <taxon>Craniata</taxon>
        <taxon>Vertebrata</taxon>
        <taxon>Euteleostomi</taxon>
        <taxon>Actinopterygii</taxon>
        <taxon>Neopterygii</taxon>
        <taxon>Teleostei</taxon>
        <taxon>Neoteleostei</taxon>
        <taxon>Acanthomorphata</taxon>
        <taxon>Carangaria</taxon>
        <taxon>Pleuronectiformes</taxon>
        <taxon>Pleuronectoidei</taxon>
        <taxon>Scophthalmidae</taxon>
        <taxon>Scophthalmus</taxon>
    </lineage>
</organism>
<dbReference type="EMBL" id="VEVO01000016">
    <property type="protein sequence ID" value="KAF0029629.1"/>
    <property type="molecule type" value="Genomic_DNA"/>
</dbReference>
<gene>
    <name evidence="1" type="ORF">F2P81_018734</name>
</gene>
<dbReference type="Proteomes" id="UP000438429">
    <property type="component" value="Unassembled WGS sequence"/>
</dbReference>
<sequence length="108" mass="11859">MISECDRRGKKHSGSSALVLMKASLELVRRELRERKQTTHCCLALCGAPWLPRHWSGALDGDIDNAHCSGDWDGEIGARINYKAHNEELAVGGKLNPVYQNALGVAAY</sequence>
<reference evidence="1 2" key="1">
    <citation type="submission" date="2019-06" db="EMBL/GenBank/DDBJ databases">
        <title>Draft genomes of female and male turbot (Scophthalmus maximus).</title>
        <authorList>
            <person name="Xu H."/>
            <person name="Xu X.-W."/>
            <person name="Shao C."/>
            <person name="Chen S."/>
        </authorList>
    </citation>
    <scope>NUCLEOTIDE SEQUENCE [LARGE SCALE GENOMIC DNA]</scope>
    <source>
        <strain evidence="1">Ysfricsl-2016a</strain>
        <tissue evidence="1">Blood</tissue>
    </source>
</reference>
<evidence type="ECO:0000313" key="1">
    <source>
        <dbReference type="EMBL" id="KAF0029629.1"/>
    </source>
</evidence>